<accession>A0A4S3JKI5</accession>
<dbReference type="VEuPathDB" id="FungiDB:EYZ11_004626"/>
<evidence type="ECO:0000259" key="1">
    <source>
        <dbReference type="Pfam" id="PF00403"/>
    </source>
</evidence>
<keyword evidence="3" id="KW-1185">Reference proteome</keyword>
<evidence type="ECO:0000313" key="2">
    <source>
        <dbReference type="EMBL" id="THC95895.1"/>
    </source>
</evidence>
<protein>
    <recommendedName>
        <fullName evidence="1">HMA domain-containing protein</fullName>
    </recommendedName>
</protein>
<feature type="domain" description="HMA" evidence="1">
    <location>
        <begin position="8"/>
        <end position="47"/>
    </location>
</feature>
<reference evidence="2 3" key="1">
    <citation type="submission" date="2019-03" db="EMBL/GenBank/DDBJ databases">
        <title>The genome sequence of a newly discovered highly antifungal drug resistant Aspergillus species, Aspergillus tanneri NIH 1004.</title>
        <authorList>
            <person name="Mounaud S."/>
            <person name="Singh I."/>
            <person name="Joardar V."/>
            <person name="Pakala S."/>
            <person name="Pakala S."/>
            <person name="Venepally P."/>
            <person name="Hoover J."/>
            <person name="Nierman W."/>
            <person name="Chung J."/>
            <person name="Losada L."/>
        </authorList>
    </citation>
    <scope>NUCLEOTIDE SEQUENCE [LARGE SCALE GENOMIC DNA]</scope>
    <source>
        <strain evidence="2 3">NIH1004</strain>
    </source>
</reference>
<dbReference type="AlphaFoldDB" id="A0A4S3JKI5"/>
<dbReference type="Gene3D" id="3.30.70.100">
    <property type="match status" value="1"/>
</dbReference>
<evidence type="ECO:0000313" key="3">
    <source>
        <dbReference type="Proteomes" id="UP000308092"/>
    </source>
</evidence>
<dbReference type="Pfam" id="PF00403">
    <property type="entry name" value="HMA"/>
    <property type="match status" value="1"/>
</dbReference>
<dbReference type="GO" id="GO:0046872">
    <property type="term" value="F:metal ion binding"/>
    <property type="evidence" value="ECO:0007669"/>
    <property type="project" value="InterPro"/>
</dbReference>
<dbReference type="InterPro" id="IPR036163">
    <property type="entry name" value="HMA_dom_sf"/>
</dbReference>
<dbReference type="Proteomes" id="UP000308092">
    <property type="component" value="Unassembled WGS sequence"/>
</dbReference>
<dbReference type="CDD" id="cd00371">
    <property type="entry name" value="HMA"/>
    <property type="match status" value="1"/>
</dbReference>
<proteinExistence type="predicted"/>
<comment type="caution">
    <text evidence="2">The sequence shown here is derived from an EMBL/GenBank/DDBJ whole genome shotgun (WGS) entry which is preliminary data.</text>
</comment>
<dbReference type="InterPro" id="IPR006121">
    <property type="entry name" value="HMA_dom"/>
</dbReference>
<dbReference type="STRING" id="1220188.A0A4S3JKI5"/>
<dbReference type="EMBL" id="SOSA01000137">
    <property type="protein sequence ID" value="THC95895.1"/>
    <property type="molecule type" value="Genomic_DNA"/>
</dbReference>
<dbReference type="SUPFAM" id="SSF55008">
    <property type="entry name" value="HMA, heavy metal-associated domain"/>
    <property type="match status" value="1"/>
</dbReference>
<organism evidence="2 3">
    <name type="scientific">Aspergillus tanneri</name>
    <dbReference type="NCBI Taxonomy" id="1220188"/>
    <lineage>
        <taxon>Eukaryota</taxon>
        <taxon>Fungi</taxon>
        <taxon>Dikarya</taxon>
        <taxon>Ascomycota</taxon>
        <taxon>Pezizomycotina</taxon>
        <taxon>Eurotiomycetes</taxon>
        <taxon>Eurotiomycetidae</taxon>
        <taxon>Eurotiales</taxon>
        <taxon>Aspergillaceae</taxon>
        <taxon>Aspergillus</taxon>
        <taxon>Aspergillus subgen. Circumdati</taxon>
    </lineage>
</organism>
<sequence length="62" mass="6800">MLEHQYKFHVQMGCSGCSDAIQVALESLGGLKLLKISLEEQTVTVAACVERDQRKGKIHTGL</sequence>
<gene>
    <name evidence="2" type="ORF">EYZ11_004626</name>
</gene>
<name>A0A4S3JKI5_9EURO</name>